<dbReference type="OrthoDB" id="420264at2759"/>
<dbReference type="PANTHER" id="PTHR48081">
    <property type="entry name" value="AB HYDROLASE SUPERFAMILY PROTEIN C4A8.06C"/>
    <property type="match status" value="1"/>
</dbReference>
<protein>
    <recommendedName>
        <fullName evidence="4">Arylformamidase</fullName>
    </recommendedName>
</protein>
<dbReference type="AlphaFoldDB" id="A0A6A5WT06"/>
<proteinExistence type="predicted"/>
<name>A0A6A5WT06_9PLEO</name>
<keyword evidence="1" id="KW-0378">Hydrolase</keyword>
<dbReference type="EMBL" id="ML977573">
    <property type="protein sequence ID" value="KAF2003321.1"/>
    <property type="molecule type" value="Genomic_DNA"/>
</dbReference>
<dbReference type="Proteomes" id="UP000799779">
    <property type="component" value="Unassembled WGS sequence"/>
</dbReference>
<dbReference type="GO" id="GO:0016787">
    <property type="term" value="F:hydrolase activity"/>
    <property type="evidence" value="ECO:0007669"/>
    <property type="project" value="UniProtKB-KW"/>
</dbReference>
<evidence type="ECO:0000256" key="1">
    <source>
        <dbReference type="ARBA" id="ARBA00022801"/>
    </source>
</evidence>
<gene>
    <name evidence="2" type="ORF">P154DRAFT_520275</name>
</gene>
<evidence type="ECO:0008006" key="4">
    <source>
        <dbReference type="Google" id="ProtNLM"/>
    </source>
</evidence>
<evidence type="ECO:0000313" key="2">
    <source>
        <dbReference type="EMBL" id="KAF2003321.1"/>
    </source>
</evidence>
<dbReference type="InterPro" id="IPR050300">
    <property type="entry name" value="GDXG_lipolytic_enzyme"/>
</dbReference>
<organism evidence="2 3">
    <name type="scientific">Amniculicola lignicola CBS 123094</name>
    <dbReference type="NCBI Taxonomy" id="1392246"/>
    <lineage>
        <taxon>Eukaryota</taxon>
        <taxon>Fungi</taxon>
        <taxon>Dikarya</taxon>
        <taxon>Ascomycota</taxon>
        <taxon>Pezizomycotina</taxon>
        <taxon>Dothideomycetes</taxon>
        <taxon>Pleosporomycetidae</taxon>
        <taxon>Pleosporales</taxon>
        <taxon>Amniculicolaceae</taxon>
        <taxon>Amniculicola</taxon>
    </lineage>
</organism>
<dbReference type="InterPro" id="IPR029058">
    <property type="entry name" value="AB_hydrolase_fold"/>
</dbReference>
<accession>A0A6A5WT06</accession>
<dbReference type="SUPFAM" id="SSF53474">
    <property type="entry name" value="alpha/beta-Hydrolases"/>
    <property type="match status" value="1"/>
</dbReference>
<reference evidence="2" key="1">
    <citation type="journal article" date="2020" name="Stud. Mycol.">
        <title>101 Dothideomycetes genomes: a test case for predicting lifestyles and emergence of pathogens.</title>
        <authorList>
            <person name="Haridas S."/>
            <person name="Albert R."/>
            <person name="Binder M."/>
            <person name="Bloem J."/>
            <person name="Labutti K."/>
            <person name="Salamov A."/>
            <person name="Andreopoulos B."/>
            <person name="Baker S."/>
            <person name="Barry K."/>
            <person name="Bills G."/>
            <person name="Bluhm B."/>
            <person name="Cannon C."/>
            <person name="Castanera R."/>
            <person name="Culley D."/>
            <person name="Daum C."/>
            <person name="Ezra D."/>
            <person name="Gonzalez J."/>
            <person name="Henrissat B."/>
            <person name="Kuo A."/>
            <person name="Liang C."/>
            <person name="Lipzen A."/>
            <person name="Lutzoni F."/>
            <person name="Magnuson J."/>
            <person name="Mondo S."/>
            <person name="Nolan M."/>
            <person name="Ohm R."/>
            <person name="Pangilinan J."/>
            <person name="Park H.-J."/>
            <person name="Ramirez L."/>
            <person name="Alfaro M."/>
            <person name="Sun H."/>
            <person name="Tritt A."/>
            <person name="Yoshinaga Y."/>
            <person name="Zwiers L.-H."/>
            <person name="Turgeon B."/>
            <person name="Goodwin S."/>
            <person name="Spatafora J."/>
            <person name="Crous P."/>
            <person name="Grigoriev I."/>
        </authorList>
    </citation>
    <scope>NUCLEOTIDE SEQUENCE</scope>
    <source>
        <strain evidence="2">CBS 123094</strain>
    </source>
</reference>
<keyword evidence="3" id="KW-1185">Reference proteome</keyword>
<dbReference type="PANTHER" id="PTHR48081:SF33">
    <property type="entry name" value="KYNURENINE FORMAMIDASE"/>
    <property type="match status" value="1"/>
</dbReference>
<dbReference type="Gene3D" id="3.40.50.1820">
    <property type="entry name" value="alpha/beta hydrolase"/>
    <property type="match status" value="1"/>
</dbReference>
<sequence length="344" mass="38112">MSERSIQHDIPFTTDSPAIEQKWSLAKRDIPYTDPPTRLQTLDLFLPRPIEQSDPEHTVWIIYVHGGAWRDPEQTSRTVEPTLNHLNDLSKIAGIASINYRFSPYINHPTSPSDPSDPDRNVTHPAHIQDVHAALLHLQDTYGVGHTASGSPGYPWIGVGHSCGATLLCQLASHIGLSDSPQKEAKVAGPAALALFAGIYDIPLFYANHKDGAWGSVYPEIVQGAFGPDTQTAVKPPYEPWVPPSPISGKYERTEWPEGKLVVMVHSDEDELVEWGQVFGFQEKLVREEWKDSSNVEWEKIGGDEGGDKQRGLVVRKARGAHDWVWEDGRQIAVIIGKVVAGLF</sequence>
<evidence type="ECO:0000313" key="3">
    <source>
        <dbReference type="Proteomes" id="UP000799779"/>
    </source>
</evidence>